<feature type="compositionally biased region" description="Polar residues" evidence="1">
    <location>
        <begin position="284"/>
        <end position="303"/>
    </location>
</feature>
<keyword evidence="4" id="KW-1185">Reference proteome</keyword>
<feature type="transmembrane region" description="Helical" evidence="2">
    <location>
        <begin position="36"/>
        <end position="54"/>
    </location>
</feature>
<protein>
    <submittedName>
        <fullName evidence="3">Uncharacterized protein</fullName>
    </submittedName>
</protein>
<reference evidence="3 4" key="1">
    <citation type="submission" date="2016-04" db="EMBL/GenBank/DDBJ databases">
        <title>A degradative enzymes factory behind the ericoid mycorrhizal symbiosis.</title>
        <authorList>
            <consortium name="DOE Joint Genome Institute"/>
            <person name="Martino E."/>
            <person name="Morin E."/>
            <person name="Grelet G."/>
            <person name="Kuo A."/>
            <person name="Kohler A."/>
            <person name="Daghino S."/>
            <person name="Barry K."/>
            <person name="Choi C."/>
            <person name="Cichocki N."/>
            <person name="Clum A."/>
            <person name="Copeland A."/>
            <person name="Hainaut M."/>
            <person name="Haridas S."/>
            <person name="Labutti K."/>
            <person name="Lindquist E."/>
            <person name="Lipzen A."/>
            <person name="Khouja H.-R."/>
            <person name="Murat C."/>
            <person name="Ohm R."/>
            <person name="Olson A."/>
            <person name="Spatafora J."/>
            <person name="Veneault-Fourrey C."/>
            <person name="Henrissat B."/>
            <person name="Grigoriev I."/>
            <person name="Martin F."/>
            <person name="Perotto S."/>
        </authorList>
    </citation>
    <scope>NUCLEOTIDE SEQUENCE [LARGE SCALE GENOMIC DNA]</scope>
    <source>
        <strain evidence="3 4">F</strain>
    </source>
</reference>
<feature type="transmembrane region" description="Helical" evidence="2">
    <location>
        <begin position="170"/>
        <end position="188"/>
    </location>
</feature>
<dbReference type="EMBL" id="KZ613943">
    <property type="protein sequence ID" value="PMD42177.1"/>
    <property type="molecule type" value="Genomic_DNA"/>
</dbReference>
<accession>A0A2J6RUH9</accession>
<keyword evidence="2" id="KW-0472">Membrane</keyword>
<feature type="region of interest" description="Disordered" evidence="1">
    <location>
        <begin position="1"/>
        <end position="21"/>
    </location>
</feature>
<feature type="transmembrane region" description="Helical" evidence="2">
    <location>
        <begin position="121"/>
        <end position="138"/>
    </location>
</feature>
<gene>
    <name evidence="3" type="ORF">L207DRAFT_306680</name>
</gene>
<proteinExistence type="predicted"/>
<feature type="region of interest" description="Disordered" evidence="1">
    <location>
        <begin position="284"/>
        <end position="308"/>
    </location>
</feature>
<name>A0A2J6RUH9_HYAVF</name>
<evidence type="ECO:0000313" key="4">
    <source>
        <dbReference type="Proteomes" id="UP000235786"/>
    </source>
</evidence>
<dbReference type="PANTHER" id="PTHR42029:SF3">
    <property type="entry name" value="AN04G07800"/>
    <property type="match status" value="1"/>
</dbReference>
<feature type="compositionally biased region" description="Basic and acidic residues" evidence="1">
    <location>
        <begin position="366"/>
        <end position="378"/>
    </location>
</feature>
<evidence type="ECO:0000313" key="3">
    <source>
        <dbReference type="EMBL" id="PMD42177.1"/>
    </source>
</evidence>
<dbReference type="PANTHER" id="PTHR42029">
    <property type="entry name" value="AN04G07800"/>
    <property type="match status" value="1"/>
</dbReference>
<dbReference type="OrthoDB" id="5420247at2759"/>
<sequence>MAPFNVVHPRNPPHKRDESYSHGRASFSWSNVILEGWSQGVLCGGLLVLILFTIANMRRHVLLHKLILLELVLALGHGTFIFFPDPVYGWYLSCTATLLYISFFVHNIVSWMKIKRFLPPWGSKLFIGTIFLALPYWISETYFNFEYFNNLGNNSFVLTRPWEAPMRDGWWVFTTCRLIYIIKNTYNISLIKLIRESPRFGVLIMSMLLSIAFVFIDIAFTVHQLSNDDGVNPFWKFYVIFKCASDVIFLDDFKKVIDSLLVISMGRLHISVNHGRNRRTNTWPIQFSTRSRASQSQTPGTPNRESHFSRLFSSRRSHAMEQALSPALTSPLPYASPKSSSSHGGFAFELENAAPGTPVSATAGRDLLEMRNEHDSKA</sequence>
<keyword evidence="2" id="KW-1133">Transmembrane helix</keyword>
<feature type="transmembrane region" description="Helical" evidence="2">
    <location>
        <begin position="89"/>
        <end position="109"/>
    </location>
</feature>
<feature type="transmembrane region" description="Helical" evidence="2">
    <location>
        <begin position="66"/>
        <end position="83"/>
    </location>
</feature>
<organism evidence="3 4">
    <name type="scientific">Hyaloscypha variabilis (strain UAMH 11265 / GT02V1 / F)</name>
    <name type="common">Meliniomyces variabilis</name>
    <dbReference type="NCBI Taxonomy" id="1149755"/>
    <lineage>
        <taxon>Eukaryota</taxon>
        <taxon>Fungi</taxon>
        <taxon>Dikarya</taxon>
        <taxon>Ascomycota</taxon>
        <taxon>Pezizomycotina</taxon>
        <taxon>Leotiomycetes</taxon>
        <taxon>Helotiales</taxon>
        <taxon>Hyaloscyphaceae</taxon>
        <taxon>Hyaloscypha</taxon>
        <taxon>Hyaloscypha variabilis</taxon>
    </lineage>
</organism>
<evidence type="ECO:0000256" key="1">
    <source>
        <dbReference type="SAM" id="MobiDB-lite"/>
    </source>
</evidence>
<dbReference type="AlphaFoldDB" id="A0A2J6RUH9"/>
<evidence type="ECO:0000256" key="2">
    <source>
        <dbReference type="SAM" id="Phobius"/>
    </source>
</evidence>
<feature type="transmembrane region" description="Helical" evidence="2">
    <location>
        <begin position="200"/>
        <end position="222"/>
    </location>
</feature>
<dbReference type="Proteomes" id="UP000235786">
    <property type="component" value="Unassembled WGS sequence"/>
</dbReference>
<keyword evidence="2" id="KW-0812">Transmembrane</keyword>
<feature type="region of interest" description="Disordered" evidence="1">
    <location>
        <begin position="330"/>
        <end position="378"/>
    </location>
</feature>